<feature type="domain" description="C2H2-type" evidence="17">
    <location>
        <begin position="448"/>
        <end position="475"/>
    </location>
</feature>
<evidence type="ECO:0000256" key="7">
    <source>
        <dbReference type="ARBA" id="ARBA00022771"/>
    </source>
</evidence>
<dbReference type="InterPro" id="IPR013087">
    <property type="entry name" value="Znf_C2H2_type"/>
</dbReference>
<evidence type="ECO:0000256" key="9">
    <source>
        <dbReference type="ARBA" id="ARBA00022833"/>
    </source>
</evidence>
<evidence type="ECO:0000256" key="1">
    <source>
        <dbReference type="ARBA" id="ARBA00004123"/>
    </source>
</evidence>
<keyword evidence="13" id="KW-0804">Transcription</keyword>
<feature type="domain" description="C2H2-type" evidence="17">
    <location>
        <begin position="336"/>
        <end position="363"/>
    </location>
</feature>
<dbReference type="GO" id="GO:0008270">
    <property type="term" value="F:zinc ion binding"/>
    <property type="evidence" value="ECO:0007669"/>
    <property type="project" value="UniProtKB-KW"/>
</dbReference>
<dbReference type="GO" id="GO:0005634">
    <property type="term" value="C:nucleus"/>
    <property type="evidence" value="ECO:0007669"/>
    <property type="project" value="UniProtKB-SubCell"/>
</dbReference>
<evidence type="ECO:0000313" key="19">
    <source>
        <dbReference type="Proteomes" id="UP001488838"/>
    </source>
</evidence>
<dbReference type="SMART" id="SM00355">
    <property type="entry name" value="ZnF_C2H2"/>
    <property type="match status" value="6"/>
</dbReference>
<sequence>MKIVIVPESLVRQELCDGLAGVHWAGQAGSTGDAGEEEEEAAGGDGACPLRRSVTSRGQGNDRATQPRRTEAGDSVMDSSCLNATTKMLATAPARGNVMNTSKPLAFSIERIMARTPEPKALPVPHFLHGAVPKGDPKHSLHLSSTIPCMIPFVPVAYDTSSKAGVTGSEPRKASLEAPAPPAVAPSAPAFSCSDLLNCALSLKGDLARDALPLQQYKLVRPRVVNHSSFHAMGALCYLNRGDGPCHPAAGVNIHPVASYFLSSPLHPQPKTYLAERNKLVVPAVEKLPSGVAFKDLSQAQLQHYMKESAQLLSEKIAFKTSDFSRGSPNAKPKVFTCEVCGKVFNAHYNLTRHMPVHTGARPFVCKVCGKGFRQASTLCRHKIIHTQEKPHKCNQCGKAFNRSSTLNTHTRIHAGYKPFVCEFCGKGFHQKGNYKNHKLTHSGEKQFKCNICNKAFHQVYNLTFHMHTHNDKKPFTCPTCGKGFCRNFDLKKHVRKLHDSSLGLTRTPTGEPGSEPPPSQMQQPPSAPLPPLQPTLPPPGPLQPGLHQGHQ</sequence>
<dbReference type="Pfam" id="PF00096">
    <property type="entry name" value="zf-C2H2"/>
    <property type="match status" value="5"/>
</dbReference>
<keyword evidence="9" id="KW-0862">Zinc</keyword>
<dbReference type="PROSITE" id="PS50157">
    <property type="entry name" value="ZINC_FINGER_C2H2_2"/>
    <property type="match status" value="6"/>
</dbReference>
<feature type="compositionally biased region" description="Pro residues" evidence="16">
    <location>
        <begin position="515"/>
        <end position="543"/>
    </location>
</feature>
<dbReference type="SUPFAM" id="SSF57667">
    <property type="entry name" value="beta-beta-alpha zinc fingers"/>
    <property type="match status" value="3"/>
</dbReference>
<feature type="domain" description="C2H2-type" evidence="17">
    <location>
        <begin position="364"/>
        <end position="391"/>
    </location>
</feature>
<keyword evidence="10" id="KW-0524">Neurogenesis</keyword>
<evidence type="ECO:0000259" key="17">
    <source>
        <dbReference type="PROSITE" id="PS50157"/>
    </source>
</evidence>
<name>A0AAW0I197_MYOGA</name>
<organism evidence="18 19">
    <name type="scientific">Myodes glareolus</name>
    <name type="common">Bank vole</name>
    <name type="synonym">Clethrionomys glareolus</name>
    <dbReference type="NCBI Taxonomy" id="447135"/>
    <lineage>
        <taxon>Eukaryota</taxon>
        <taxon>Metazoa</taxon>
        <taxon>Chordata</taxon>
        <taxon>Craniata</taxon>
        <taxon>Vertebrata</taxon>
        <taxon>Euteleostomi</taxon>
        <taxon>Mammalia</taxon>
        <taxon>Eutheria</taxon>
        <taxon>Euarchontoglires</taxon>
        <taxon>Glires</taxon>
        <taxon>Rodentia</taxon>
        <taxon>Myomorpha</taxon>
        <taxon>Muroidea</taxon>
        <taxon>Cricetidae</taxon>
        <taxon>Arvicolinae</taxon>
        <taxon>Myodes</taxon>
    </lineage>
</organism>
<dbReference type="AlphaFoldDB" id="A0AAW0I197"/>
<dbReference type="FunFam" id="3.30.160.60:FF:000251">
    <property type="entry name" value="FEZ family zinc finger 2"/>
    <property type="match status" value="1"/>
</dbReference>
<comment type="caution">
    <text evidence="18">The sequence shown here is derived from an EMBL/GenBank/DDBJ whole genome shotgun (WGS) entry which is preliminary data.</text>
</comment>
<comment type="subcellular location">
    <subcellularLocation>
        <location evidence="1">Nucleus</location>
    </subcellularLocation>
</comment>
<feature type="domain" description="C2H2-type" evidence="17">
    <location>
        <begin position="476"/>
        <end position="499"/>
    </location>
</feature>
<keyword evidence="14" id="KW-0539">Nucleus</keyword>
<evidence type="ECO:0000256" key="6">
    <source>
        <dbReference type="ARBA" id="ARBA00022737"/>
    </source>
</evidence>
<keyword evidence="11" id="KW-0805">Transcription regulation</keyword>
<dbReference type="FunFam" id="3.30.160.60:FF:000227">
    <property type="entry name" value="fez family zinc finger protein 1"/>
    <property type="match status" value="1"/>
</dbReference>
<keyword evidence="7 15" id="KW-0863">Zinc-finger</keyword>
<evidence type="ECO:0000256" key="10">
    <source>
        <dbReference type="ARBA" id="ARBA00022902"/>
    </source>
</evidence>
<gene>
    <name evidence="18" type="ORF">U0070_023548</name>
</gene>
<evidence type="ECO:0000256" key="13">
    <source>
        <dbReference type="ARBA" id="ARBA00023163"/>
    </source>
</evidence>
<dbReference type="GO" id="GO:0000981">
    <property type="term" value="F:DNA-binding transcription factor activity, RNA polymerase II-specific"/>
    <property type="evidence" value="ECO:0007669"/>
    <property type="project" value="TreeGrafter"/>
</dbReference>
<dbReference type="FunFam" id="3.30.160.60:FF:000103">
    <property type="entry name" value="FEZ family zinc finger 1"/>
    <property type="match status" value="1"/>
</dbReference>
<accession>A0AAW0I197</accession>
<evidence type="ECO:0000256" key="8">
    <source>
        <dbReference type="ARBA" id="ARBA00022782"/>
    </source>
</evidence>
<evidence type="ECO:0000256" key="14">
    <source>
        <dbReference type="ARBA" id="ARBA00023242"/>
    </source>
</evidence>
<dbReference type="PANTHER" id="PTHR24394:SF48">
    <property type="entry name" value="ZINC FINGER PROTEIN 771"/>
    <property type="match status" value="1"/>
</dbReference>
<evidence type="ECO:0000256" key="4">
    <source>
        <dbReference type="ARBA" id="ARBA00022491"/>
    </source>
</evidence>
<feature type="domain" description="C2H2-type" evidence="17">
    <location>
        <begin position="420"/>
        <end position="447"/>
    </location>
</feature>
<evidence type="ECO:0000256" key="15">
    <source>
        <dbReference type="PROSITE-ProRule" id="PRU00042"/>
    </source>
</evidence>
<dbReference type="FunFam" id="3.30.160.60:FF:000194">
    <property type="entry name" value="Fez family zinc finger protein 2"/>
    <property type="match status" value="1"/>
</dbReference>
<feature type="region of interest" description="Disordered" evidence="16">
    <location>
        <begin position="500"/>
        <end position="552"/>
    </location>
</feature>
<dbReference type="Pfam" id="PF13912">
    <property type="entry name" value="zf-C2H2_6"/>
    <property type="match status" value="1"/>
</dbReference>
<dbReference type="PROSITE" id="PS00028">
    <property type="entry name" value="ZINC_FINGER_C2H2_1"/>
    <property type="match status" value="6"/>
</dbReference>
<evidence type="ECO:0000256" key="12">
    <source>
        <dbReference type="ARBA" id="ARBA00023125"/>
    </source>
</evidence>
<dbReference type="FunFam" id="3.30.160.60:FF:000164">
    <property type="entry name" value="Fez family zinc finger protein 2"/>
    <property type="match status" value="1"/>
</dbReference>
<evidence type="ECO:0000256" key="2">
    <source>
        <dbReference type="ARBA" id="ARBA00006991"/>
    </source>
</evidence>
<keyword evidence="4" id="KW-0678">Repressor</keyword>
<dbReference type="GO" id="GO:0045666">
    <property type="term" value="P:positive regulation of neuron differentiation"/>
    <property type="evidence" value="ECO:0007669"/>
    <property type="project" value="UniProtKB-ARBA"/>
</dbReference>
<dbReference type="Proteomes" id="UP001488838">
    <property type="component" value="Unassembled WGS sequence"/>
</dbReference>
<keyword evidence="8" id="KW-0221">Differentiation</keyword>
<dbReference type="GO" id="GO:0003677">
    <property type="term" value="F:DNA binding"/>
    <property type="evidence" value="ECO:0007669"/>
    <property type="project" value="UniProtKB-KW"/>
</dbReference>
<dbReference type="GO" id="GO:1904936">
    <property type="term" value="P:interneuron migration"/>
    <property type="evidence" value="ECO:0007669"/>
    <property type="project" value="UniProtKB-ARBA"/>
</dbReference>
<feature type="compositionally biased region" description="Polar residues" evidence="16">
    <location>
        <begin position="53"/>
        <end position="64"/>
    </location>
</feature>
<keyword evidence="12" id="KW-0238">DNA-binding</keyword>
<evidence type="ECO:0000256" key="3">
    <source>
        <dbReference type="ARBA" id="ARBA00022473"/>
    </source>
</evidence>
<feature type="region of interest" description="Disordered" evidence="16">
    <location>
        <begin position="27"/>
        <end position="77"/>
    </location>
</feature>
<keyword evidence="6" id="KW-0677">Repeat</keyword>
<evidence type="ECO:0000256" key="16">
    <source>
        <dbReference type="SAM" id="MobiDB-lite"/>
    </source>
</evidence>
<dbReference type="GO" id="GO:0021797">
    <property type="term" value="P:forebrain anterior/posterior pattern specification"/>
    <property type="evidence" value="ECO:0007669"/>
    <property type="project" value="UniProtKB-ARBA"/>
</dbReference>
<keyword evidence="5" id="KW-0479">Metal-binding</keyword>
<comment type="similarity">
    <text evidence="2">Belongs to the krueppel C2H2-type zinc-finger protein family.</text>
</comment>
<keyword evidence="3" id="KW-0217">Developmental protein</keyword>
<dbReference type="GO" id="GO:0043697">
    <property type="term" value="P:cell dedifferentiation"/>
    <property type="evidence" value="ECO:0007669"/>
    <property type="project" value="UniProtKB-ARBA"/>
</dbReference>
<reference evidence="18 19" key="1">
    <citation type="journal article" date="2023" name="bioRxiv">
        <title>Conserved and derived expression patterns and positive selection on dental genes reveal complex evolutionary context of ever-growing rodent molars.</title>
        <authorList>
            <person name="Calamari Z.T."/>
            <person name="Song A."/>
            <person name="Cohen E."/>
            <person name="Akter M."/>
            <person name="Roy R.D."/>
            <person name="Hallikas O."/>
            <person name="Christensen M.M."/>
            <person name="Li P."/>
            <person name="Marangoni P."/>
            <person name="Jernvall J."/>
            <person name="Klein O.D."/>
        </authorList>
    </citation>
    <scope>NUCLEOTIDE SEQUENCE [LARGE SCALE GENOMIC DNA]</scope>
    <source>
        <strain evidence="18">V071</strain>
    </source>
</reference>
<dbReference type="InterPro" id="IPR036236">
    <property type="entry name" value="Znf_C2H2_sf"/>
</dbReference>
<evidence type="ECO:0000256" key="5">
    <source>
        <dbReference type="ARBA" id="ARBA00022723"/>
    </source>
</evidence>
<dbReference type="PANTHER" id="PTHR24394">
    <property type="entry name" value="ZINC FINGER PROTEIN"/>
    <property type="match status" value="1"/>
</dbReference>
<proteinExistence type="inferred from homology"/>
<feature type="region of interest" description="Disordered" evidence="16">
    <location>
        <begin position="162"/>
        <end position="181"/>
    </location>
</feature>
<dbReference type="FunFam" id="3.30.160.60:FF:000863">
    <property type="entry name" value="fez family zinc finger protein 2"/>
    <property type="match status" value="1"/>
</dbReference>
<keyword evidence="19" id="KW-1185">Reference proteome</keyword>
<evidence type="ECO:0000313" key="18">
    <source>
        <dbReference type="EMBL" id="KAK7808172.1"/>
    </source>
</evidence>
<evidence type="ECO:0000256" key="11">
    <source>
        <dbReference type="ARBA" id="ARBA00023015"/>
    </source>
</evidence>
<dbReference type="Gene3D" id="3.30.160.60">
    <property type="entry name" value="Classic Zinc Finger"/>
    <property type="match status" value="6"/>
</dbReference>
<feature type="domain" description="C2H2-type" evidence="17">
    <location>
        <begin position="392"/>
        <end position="419"/>
    </location>
</feature>
<dbReference type="EMBL" id="JBBHLL010000245">
    <property type="protein sequence ID" value="KAK7808172.1"/>
    <property type="molecule type" value="Genomic_DNA"/>
</dbReference>
<protein>
    <recommendedName>
        <fullName evidence="17">C2H2-type domain-containing protein</fullName>
    </recommendedName>
</protein>